<proteinExistence type="predicted"/>
<protein>
    <submittedName>
        <fullName evidence="2">Uncharacterized protein LOC111309904 isoform X1</fullName>
    </submittedName>
</protein>
<dbReference type="OrthoDB" id="10251809at2759"/>
<reference evidence="2" key="1">
    <citation type="submission" date="2025-08" db="UniProtKB">
        <authorList>
            <consortium name="RefSeq"/>
        </authorList>
    </citation>
    <scope>IDENTIFICATION</scope>
    <source>
        <tissue evidence="2">Fruit stalk</tissue>
    </source>
</reference>
<dbReference type="GeneID" id="111309904"/>
<evidence type="ECO:0000313" key="2">
    <source>
        <dbReference type="RefSeq" id="XP_022764650.1"/>
    </source>
</evidence>
<dbReference type="KEGG" id="dzi:111309904"/>
<gene>
    <name evidence="2" type="primary">LOC111309904</name>
</gene>
<name>A0A6P6AID9_DURZI</name>
<dbReference type="AlphaFoldDB" id="A0A6P6AID9"/>
<accession>A0A6P6AID9</accession>
<evidence type="ECO:0000313" key="1">
    <source>
        <dbReference type="Proteomes" id="UP000515121"/>
    </source>
</evidence>
<dbReference type="RefSeq" id="XP_022764650.1">
    <property type="nucleotide sequence ID" value="XM_022908915.1"/>
</dbReference>
<keyword evidence="1" id="KW-1185">Reference proteome</keyword>
<sequence>MHLVFSLQIASSISYIIITCLKCIWLCPLIQDPIAKLFIESPPKNLPDSKGMATGSINIQSNCKQSQREKSAIAQLQRRLGISVSLSGPGLQIIDESEDKEFIELGSSLIGVKVSNNEQDLLTQTIKVLRDQWRKSKPSSIPLKELGPLLGDYQRLITSSVRL</sequence>
<dbReference type="Proteomes" id="UP000515121">
    <property type="component" value="Unplaced"/>
</dbReference>
<organism evidence="1 2">
    <name type="scientific">Durio zibethinus</name>
    <name type="common">Durian</name>
    <dbReference type="NCBI Taxonomy" id="66656"/>
    <lineage>
        <taxon>Eukaryota</taxon>
        <taxon>Viridiplantae</taxon>
        <taxon>Streptophyta</taxon>
        <taxon>Embryophyta</taxon>
        <taxon>Tracheophyta</taxon>
        <taxon>Spermatophyta</taxon>
        <taxon>Magnoliopsida</taxon>
        <taxon>eudicotyledons</taxon>
        <taxon>Gunneridae</taxon>
        <taxon>Pentapetalae</taxon>
        <taxon>rosids</taxon>
        <taxon>malvids</taxon>
        <taxon>Malvales</taxon>
        <taxon>Malvaceae</taxon>
        <taxon>Helicteroideae</taxon>
        <taxon>Durio</taxon>
    </lineage>
</organism>